<evidence type="ECO:0000313" key="8">
    <source>
        <dbReference type="Proteomes" id="UP000001307"/>
    </source>
</evidence>
<feature type="domain" description="Ubinuclein middle" evidence="6">
    <location>
        <begin position="258"/>
        <end position="459"/>
    </location>
</feature>
<reference evidence="7" key="1">
    <citation type="journal article" date="2010" name="Science">
        <title>Plasticity of animal genome architecture unmasked by rapid evolution of a pelagic tunicate.</title>
        <authorList>
            <person name="Denoeud F."/>
            <person name="Henriet S."/>
            <person name="Mungpakdee S."/>
            <person name="Aury J.M."/>
            <person name="Da Silva C."/>
            <person name="Brinkmann H."/>
            <person name="Mikhaleva J."/>
            <person name="Olsen L.C."/>
            <person name="Jubin C."/>
            <person name="Canestro C."/>
            <person name="Bouquet J.M."/>
            <person name="Danks G."/>
            <person name="Poulain J."/>
            <person name="Campsteijn C."/>
            <person name="Adamski M."/>
            <person name="Cross I."/>
            <person name="Yadetie F."/>
            <person name="Muffato M."/>
            <person name="Louis A."/>
            <person name="Butcher S."/>
            <person name="Tsagkogeorga G."/>
            <person name="Konrad A."/>
            <person name="Singh S."/>
            <person name="Jensen M.F."/>
            <person name="Cong E.H."/>
            <person name="Eikeseth-Otteraa H."/>
            <person name="Noel B."/>
            <person name="Anthouard V."/>
            <person name="Porcel B.M."/>
            <person name="Kachouri-Lafond R."/>
            <person name="Nishino A."/>
            <person name="Ugolini M."/>
            <person name="Chourrout P."/>
            <person name="Nishida H."/>
            <person name="Aasland R."/>
            <person name="Huzurbazar S."/>
            <person name="Westhof E."/>
            <person name="Delsuc F."/>
            <person name="Lehrach H."/>
            <person name="Reinhardt R."/>
            <person name="Weissenbach J."/>
            <person name="Roy S.W."/>
            <person name="Artiguenave F."/>
            <person name="Postlethwait J.H."/>
            <person name="Manak J.R."/>
            <person name="Thompson E.M."/>
            <person name="Jaillon O."/>
            <person name="Du Pasquier L."/>
            <person name="Boudinot P."/>
            <person name="Liberles D.A."/>
            <person name="Volff J.N."/>
            <person name="Philippe H."/>
            <person name="Lenhard B."/>
            <person name="Roest Crollius H."/>
            <person name="Wincker P."/>
            <person name="Chourrout D."/>
        </authorList>
    </citation>
    <scope>NUCLEOTIDE SEQUENCE [LARGE SCALE GENOMIC DNA]</scope>
</reference>
<evidence type="ECO:0000256" key="1">
    <source>
        <dbReference type="ARBA" id="ARBA00009911"/>
    </source>
</evidence>
<feature type="non-terminal residue" evidence="7">
    <location>
        <position position="803"/>
    </location>
</feature>
<dbReference type="EMBL" id="FN653219">
    <property type="protein sequence ID" value="CBY13803.1"/>
    <property type="molecule type" value="Genomic_DNA"/>
</dbReference>
<feature type="compositionally biased region" description="Polar residues" evidence="4">
    <location>
        <begin position="505"/>
        <end position="521"/>
    </location>
</feature>
<feature type="compositionally biased region" description="Low complexity" evidence="4">
    <location>
        <begin position="762"/>
        <end position="773"/>
    </location>
</feature>
<proteinExistence type="inferred from homology"/>
<feature type="region of interest" description="Disordered" evidence="4">
    <location>
        <begin position="755"/>
        <end position="803"/>
    </location>
</feature>
<accession>E4XVT5</accession>
<protein>
    <recommendedName>
        <fullName evidence="9">Ubinuclein middle domain-containing protein</fullName>
    </recommendedName>
</protein>
<evidence type="ECO:0000256" key="4">
    <source>
        <dbReference type="SAM" id="MobiDB-lite"/>
    </source>
</evidence>
<organism evidence="7">
    <name type="scientific">Oikopleura dioica</name>
    <name type="common">Tunicate</name>
    <dbReference type="NCBI Taxonomy" id="34765"/>
    <lineage>
        <taxon>Eukaryota</taxon>
        <taxon>Metazoa</taxon>
        <taxon>Chordata</taxon>
        <taxon>Tunicata</taxon>
        <taxon>Appendicularia</taxon>
        <taxon>Copelata</taxon>
        <taxon>Oikopleuridae</taxon>
        <taxon>Oikopleura</taxon>
    </lineage>
</organism>
<dbReference type="Pfam" id="PF14075">
    <property type="entry name" value="UBN_AB"/>
    <property type="match status" value="1"/>
</dbReference>
<dbReference type="PANTHER" id="PTHR21669">
    <property type="entry name" value="CAPZ-INTERACTING PROTEIN AND RELATED PROTEINS"/>
    <property type="match status" value="1"/>
</dbReference>
<gene>
    <name evidence="7" type="ORF">GSOID_T00006731001</name>
</gene>
<dbReference type="Pfam" id="PF08729">
    <property type="entry name" value="HUN"/>
    <property type="match status" value="1"/>
</dbReference>
<evidence type="ECO:0000313" key="7">
    <source>
        <dbReference type="EMBL" id="CBY13803.1"/>
    </source>
</evidence>
<keyword evidence="3" id="KW-0175">Coiled coil</keyword>
<feature type="region of interest" description="Disordered" evidence="4">
    <location>
        <begin position="156"/>
        <end position="248"/>
    </location>
</feature>
<name>E4XVT5_OIKDI</name>
<feature type="compositionally biased region" description="Basic and acidic residues" evidence="4">
    <location>
        <begin position="167"/>
        <end position="213"/>
    </location>
</feature>
<comment type="similarity">
    <text evidence="1">Belongs to the ubinuclein family.</text>
</comment>
<evidence type="ECO:0000259" key="6">
    <source>
        <dbReference type="Pfam" id="PF14075"/>
    </source>
</evidence>
<evidence type="ECO:0000256" key="3">
    <source>
        <dbReference type="SAM" id="Coils"/>
    </source>
</evidence>
<dbReference type="OrthoDB" id="68076at2759"/>
<dbReference type="Proteomes" id="UP000001307">
    <property type="component" value="Unassembled WGS sequence"/>
</dbReference>
<sequence>MNQSEKPLTNRCTRIEVELEKTDQHNFPEFSFLSLKNELEKATETEGTADVKDADECAKIAAMLEAKYSNFGNTAKFDAKKRRRHERIEDFMDMGEGYDQEDDFIDDSEAHEIFVPQQYDTWHGGFYVNQGLLRLKMADTADEEVTMTAGTKMRNFGKAVSDSGESDSDKSDVENSAVDQKDENKIKKSEKQKNDDALAAKKSGAERPPKNGDAKGISAKLVKNGPEVKGAPGRPPKSPSKTLPETKIQEQAAQLPETELPEHIRTKCNTLRQIAEASKGMSSQKFFSASVLDLLVEIDNHIKDVSPKIRNATLEFVSEPMPCKKDTLMLRLKKMRKDKVESVLKEPFDKFTAMIKKCVEIQTIKYEGQLESFNKRLAEYTEKSKTDPSMKKPRQPSKNFNWTSDAKTDLLELLKLKESLYPSQKPKDTTLEAWIKEFVNVEIKGLFPPGWVTYEKLEKMISIEKNKREIEKNSPATNGTPKLEKKVGEKRKLVDSPVNVEQPKTKTTQPAKIAKQNSPELQNAPVCNSMAPVSFSQSHQSLSVEQQMIAQKVIQLAMEKQRRELEENLAKDNEAKNKKAQEQRMQKLMKLVASQNIQSTPANKPTKHAVKTPKKSPKELKEQLLKGVSAQSQLVQKTPQKSLISPSKSFVNNIASQNSTNFPSSSSIYQITSSPTKTVIKSSPVKNTPVFVQQTKSASSQLQSATRRLSSENMVLYPGASHQYISPVTLQHQNHKSPSSSSFSINNLVSQSPKTSQSYILSQSQNNHQQVQSDPISSKASNNQGNGQQFLIPSRAVHQNIIS</sequence>
<feature type="coiled-coil region" evidence="3">
    <location>
        <begin position="555"/>
        <end position="591"/>
    </location>
</feature>
<feature type="compositionally biased region" description="Polar residues" evidence="4">
    <location>
        <begin position="774"/>
        <end position="791"/>
    </location>
</feature>
<keyword evidence="2" id="KW-0597">Phosphoprotein</keyword>
<dbReference type="GO" id="GO:0005634">
    <property type="term" value="C:nucleus"/>
    <property type="evidence" value="ECO:0007669"/>
    <property type="project" value="TreeGrafter"/>
</dbReference>
<keyword evidence="8" id="KW-1185">Reference proteome</keyword>
<dbReference type="AlphaFoldDB" id="E4XVT5"/>
<evidence type="ECO:0000259" key="5">
    <source>
        <dbReference type="Pfam" id="PF08729"/>
    </source>
</evidence>
<evidence type="ECO:0000256" key="2">
    <source>
        <dbReference type="ARBA" id="ARBA00022553"/>
    </source>
</evidence>
<dbReference type="InterPro" id="IPR014840">
    <property type="entry name" value="HRD"/>
</dbReference>
<feature type="region of interest" description="Disordered" evidence="4">
    <location>
        <begin position="382"/>
        <end position="402"/>
    </location>
</feature>
<dbReference type="GO" id="GO:0006325">
    <property type="term" value="P:chromatin organization"/>
    <property type="evidence" value="ECO:0007669"/>
    <property type="project" value="TreeGrafter"/>
</dbReference>
<evidence type="ECO:0008006" key="9">
    <source>
        <dbReference type="Google" id="ProtNLM"/>
    </source>
</evidence>
<feature type="domain" description="Hpc2-related" evidence="5">
    <location>
        <begin position="84"/>
        <end position="133"/>
    </location>
</feature>
<feature type="region of interest" description="Disordered" evidence="4">
    <location>
        <begin position="502"/>
        <end position="525"/>
    </location>
</feature>
<dbReference type="InParanoid" id="E4XVT5"/>
<dbReference type="InterPro" id="IPR026947">
    <property type="entry name" value="UBN_middle_dom"/>
</dbReference>
<dbReference type="PANTHER" id="PTHR21669:SF28">
    <property type="entry name" value="YEMANUCLEIN"/>
    <property type="match status" value="1"/>
</dbReference>